<dbReference type="GO" id="GO:0005524">
    <property type="term" value="F:ATP binding"/>
    <property type="evidence" value="ECO:0007669"/>
    <property type="project" value="UniProtKB-KW"/>
</dbReference>
<protein>
    <submittedName>
        <fullName evidence="9">ABC transporter ATP-binding protein</fullName>
    </submittedName>
</protein>
<dbReference type="CDD" id="cd03257">
    <property type="entry name" value="ABC_NikE_OppD_transporters"/>
    <property type="match status" value="1"/>
</dbReference>
<feature type="domain" description="ABC transporter" evidence="8">
    <location>
        <begin position="17"/>
        <end position="267"/>
    </location>
</feature>
<name>A0ABS8DHQ9_9FIRM</name>
<dbReference type="PANTHER" id="PTHR43297">
    <property type="entry name" value="OLIGOPEPTIDE TRANSPORT ATP-BINDING PROTEIN APPD"/>
    <property type="match status" value="1"/>
</dbReference>
<evidence type="ECO:0000256" key="7">
    <source>
        <dbReference type="ARBA" id="ARBA00023136"/>
    </source>
</evidence>
<proteinExistence type="inferred from homology"/>
<dbReference type="SMART" id="SM00382">
    <property type="entry name" value="AAA"/>
    <property type="match status" value="1"/>
</dbReference>
<evidence type="ECO:0000256" key="1">
    <source>
        <dbReference type="ARBA" id="ARBA00004202"/>
    </source>
</evidence>
<dbReference type="SUPFAM" id="SSF52540">
    <property type="entry name" value="P-loop containing nucleoside triphosphate hydrolases"/>
    <property type="match status" value="1"/>
</dbReference>
<dbReference type="EMBL" id="JAJCIS010000007">
    <property type="protein sequence ID" value="MCB7387976.1"/>
    <property type="molecule type" value="Genomic_DNA"/>
</dbReference>
<dbReference type="InterPro" id="IPR003593">
    <property type="entry name" value="AAA+_ATPase"/>
</dbReference>
<comment type="similarity">
    <text evidence="2">Belongs to the ABC transporter superfamily.</text>
</comment>
<keyword evidence="4" id="KW-1003">Cell membrane</keyword>
<dbReference type="Proteomes" id="UP001299546">
    <property type="component" value="Unassembled WGS sequence"/>
</dbReference>
<evidence type="ECO:0000256" key="6">
    <source>
        <dbReference type="ARBA" id="ARBA00022840"/>
    </source>
</evidence>
<organism evidence="9 10">
    <name type="scientific">Bariatricus massiliensis</name>
    <dbReference type="NCBI Taxonomy" id="1745713"/>
    <lineage>
        <taxon>Bacteria</taxon>
        <taxon>Bacillati</taxon>
        <taxon>Bacillota</taxon>
        <taxon>Clostridia</taxon>
        <taxon>Lachnospirales</taxon>
        <taxon>Lachnospiraceae</taxon>
        <taxon>Bariatricus</taxon>
    </lineage>
</organism>
<dbReference type="Gene3D" id="3.40.50.300">
    <property type="entry name" value="P-loop containing nucleotide triphosphate hydrolases"/>
    <property type="match status" value="1"/>
</dbReference>
<dbReference type="InterPro" id="IPR003439">
    <property type="entry name" value="ABC_transporter-like_ATP-bd"/>
</dbReference>
<dbReference type="Pfam" id="PF00005">
    <property type="entry name" value="ABC_tran"/>
    <property type="match status" value="1"/>
</dbReference>
<dbReference type="PANTHER" id="PTHR43297:SF2">
    <property type="entry name" value="DIPEPTIDE TRANSPORT ATP-BINDING PROTEIN DPPD"/>
    <property type="match status" value="1"/>
</dbReference>
<keyword evidence="10" id="KW-1185">Reference proteome</keyword>
<evidence type="ECO:0000313" key="9">
    <source>
        <dbReference type="EMBL" id="MCB7387976.1"/>
    </source>
</evidence>
<comment type="subcellular location">
    <subcellularLocation>
        <location evidence="1">Cell membrane</location>
        <topology evidence="1">Peripheral membrane protein</topology>
    </subcellularLocation>
</comment>
<dbReference type="NCBIfam" id="TIGR01727">
    <property type="entry name" value="oligo_HPY"/>
    <property type="match status" value="1"/>
</dbReference>
<dbReference type="InterPro" id="IPR013563">
    <property type="entry name" value="Oligopep_ABC_C"/>
</dbReference>
<dbReference type="InterPro" id="IPR017871">
    <property type="entry name" value="ABC_transporter-like_CS"/>
</dbReference>
<keyword evidence="7" id="KW-0472">Membrane</keyword>
<dbReference type="InterPro" id="IPR027417">
    <property type="entry name" value="P-loop_NTPase"/>
</dbReference>
<keyword evidence="3" id="KW-0813">Transport</keyword>
<evidence type="ECO:0000256" key="4">
    <source>
        <dbReference type="ARBA" id="ARBA00022475"/>
    </source>
</evidence>
<evidence type="ECO:0000256" key="3">
    <source>
        <dbReference type="ARBA" id="ARBA00022448"/>
    </source>
</evidence>
<keyword evidence="5" id="KW-0547">Nucleotide-binding</keyword>
<dbReference type="Pfam" id="PF08352">
    <property type="entry name" value="oligo_HPY"/>
    <property type="match status" value="1"/>
</dbReference>
<evidence type="ECO:0000259" key="8">
    <source>
        <dbReference type="PROSITE" id="PS50893"/>
    </source>
</evidence>
<gene>
    <name evidence="9" type="ORF">LIZ65_11800</name>
</gene>
<dbReference type="PROSITE" id="PS00211">
    <property type="entry name" value="ABC_TRANSPORTER_1"/>
    <property type="match status" value="1"/>
</dbReference>
<sequence>MSEQNEKKEINKNQPLLQVEDLRVSYYTYAGEVQSVRGISFDVKQGEIMAIIGESGCGKSVTARSIMSLIRKPGKIKEGSKILFDGKNVAAMTKKELSKYRGGECSMVFQDALVALDPTMRVGKQIMENLCIHGWSKKDAKEEAIRLLGAVGIPNAERRFKQYPFEFSGGMRQRAMIAMAVACQPRLVIADEPTTALDVTIQAQIMELLKKLRDEDGTSIILISHDFGVVAGFADVITVMYAGKIIERGTKGEIFYEPKHPYTWALLGAVPRLDWKNKQELRTIRGTPPDLVAPPKGCPFAKRCELCMNVCLEEEPPVKAFGEDGTHSAACWLYAEDAPQEVLEKAKKFAFTRGGRTNEQ</sequence>
<evidence type="ECO:0000313" key="10">
    <source>
        <dbReference type="Proteomes" id="UP001299546"/>
    </source>
</evidence>
<keyword evidence="6 9" id="KW-0067">ATP-binding</keyword>
<evidence type="ECO:0000256" key="5">
    <source>
        <dbReference type="ARBA" id="ARBA00022741"/>
    </source>
</evidence>
<evidence type="ECO:0000256" key="2">
    <source>
        <dbReference type="ARBA" id="ARBA00005417"/>
    </source>
</evidence>
<comment type="caution">
    <text evidence="9">The sequence shown here is derived from an EMBL/GenBank/DDBJ whole genome shotgun (WGS) entry which is preliminary data.</text>
</comment>
<dbReference type="InterPro" id="IPR050388">
    <property type="entry name" value="ABC_Ni/Peptide_Import"/>
</dbReference>
<reference evidence="9 10" key="1">
    <citation type="submission" date="2021-10" db="EMBL/GenBank/DDBJ databases">
        <title>Collection of gut derived symbiotic bacterial strains cultured from healthy donors.</title>
        <authorList>
            <person name="Lin H."/>
            <person name="Littmann E."/>
            <person name="Kohout C."/>
            <person name="Pamer E.G."/>
        </authorList>
    </citation>
    <scope>NUCLEOTIDE SEQUENCE [LARGE SCALE GENOMIC DNA]</scope>
    <source>
        <strain evidence="9 10">DFI.1.165</strain>
    </source>
</reference>
<accession>A0ABS8DHQ9</accession>
<dbReference type="PROSITE" id="PS50893">
    <property type="entry name" value="ABC_TRANSPORTER_2"/>
    <property type="match status" value="1"/>
</dbReference>
<dbReference type="RefSeq" id="WP_066733089.1">
    <property type="nucleotide sequence ID" value="NZ_JAJCIQ010000008.1"/>
</dbReference>